<dbReference type="AlphaFoldDB" id="A0A9Q9AWQ4"/>
<gene>
    <name evidence="2" type="ORF">Slin15195_G097130</name>
</gene>
<organism evidence="2 3">
    <name type="scientific">Septoria linicola</name>
    <dbReference type="NCBI Taxonomy" id="215465"/>
    <lineage>
        <taxon>Eukaryota</taxon>
        <taxon>Fungi</taxon>
        <taxon>Dikarya</taxon>
        <taxon>Ascomycota</taxon>
        <taxon>Pezizomycotina</taxon>
        <taxon>Dothideomycetes</taxon>
        <taxon>Dothideomycetidae</taxon>
        <taxon>Mycosphaerellales</taxon>
        <taxon>Mycosphaerellaceae</taxon>
        <taxon>Septoria</taxon>
    </lineage>
</organism>
<feature type="region of interest" description="Disordered" evidence="1">
    <location>
        <begin position="139"/>
        <end position="210"/>
    </location>
</feature>
<evidence type="ECO:0000256" key="1">
    <source>
        <dbReference type="SAM" id="MobiDB-lite"/>
    </source>
</evidence>
<sequence length="338" mass="36286">MPFAPYQWRAGKGYIPPPDAVPQPIAMASPAVFAYPYGAPAQPQYSHLIVHAPGVVAAAPAPKKKKTVVIPPPRPSASAAPSKASSGPKTIVQGKDWRIVGKAPTDGKWTITIPPPPPKPETAPPQKLKLIARCTPPSTCSISPSDSVSSTGSGTSLGSTTLCKPTKTEISKETSSTKKTEITLNSHRKLRDGGSSPSPPPPPASTCPTLRPGVNYLFPSKSQHTILHIFNKASPIWEKKYEGKEMEFKMFKVGVKFTVREIVEKVLRKKAGVKDKDGNEELGKWCVTECHEQGGGVWKKGTTIAYSSDKAAGSLDSMGWDVKRGNERSPVWLVVHKA</sequence>
<dbReference type="EMBL" id="CP099425">
    <property type="protein sequence ID" value="USW56394.1"/>
    <property type="molecule type" value="Genomic_DNA"/>
</dbReference>
<reference evidence="2" key="1">
    <citation type="submission" date="2022-06" db="EMBL/GenBank/DDBJ databases">
        <title>Complete genome sequences of two strains of the flax pathogen Septoria linicola.</title>
        <authorList>
            <person name="Lapalu N."/>
            <person name="Simon A."/>
            <person name="Demenou B."/>
            <person name="Paumier D."/>
            <person name="Guillot M.-P."/>
            <person name="Gout L."/>
            <person name="Valade R."/>
        </authorList>
    </citation>
    <scope>NUCLEOTIDE SEQUENCE</scope>
    <source>
        <strain evidence="2">SE15195</strain>
    </source>
</reference>
<evidence type="ECO:0000313" key="3">
    <source>
        <dbReference type="Proteomes" id="UP001056384"/>
    </source>
</evidence>
<accession>A0A9Q9AWQ4</accession>
<proteinExistence type="predicted"/>
<evidence type="ECO:0000313" key="2">
    <source>
        <dbReference type="EMBL" id="USW56394.1"/>
    </source>
</evidence>
<protein>
    <submittedName>
        <fullName evidence="2">Uncharacterized protein</fullName>
    </submittedName>
</protein>
<keyword evidence="3" id="KW-1185">Reference proteome</keyword>
<feature type="compositionally biased region" description="Basic and acidic residues" evidence="1">
    <location>
        <begin position="166"/>
        <end position="181"/>
    </location>
</feature>
<feature type="region of interest" description="Disordered" evidence="1">
    <location>
        <begin position="66"/>
        <end position="90"/>
    </location>
</feature>
<feature type="compositionally biased region" description="Pro residues" evidence="1">
    <location>
        <begin position="113"/>
        <end position="123"/>
    </location>
</feature>
<name>A0A9Q9AWQ4_9PEZI</name>
<feature type="region of interest" description="Disordered" evidence="1">
    <location>
        <begin position="105"/>
        <end position="125"/>
    </location>
</feature>
<dbReference type="Proteomes" id="UP001056384">
    <property type="component" value="Chromosome 8"/>
</dbReference>
<feature type="compositionally biased region" description="Low complexity" evidence="1">
    <location>
        <begin position="76"/>
        <end position="86"/>
    </location>
</feature>
<feature type="compositionally biased region" description="Low complexity" evidence="1">
    <location>
        <begin position="139"/>
        <end position="161"/>
    </location>
</feature>